<evidence type="ECO:0000256" key="3">
    <source>
        <dbReference type="ARBA" id="ARBA00008145"/>
    </source>
</evidence>
<comment type="catalytic activity">
    <reaction evidence="1 9">
        <text>S-adenosyl-L-methionine + a thiopurine = S-adenosyl-L-homocysteine + a thiopurine S-methylether.</text>
        <dbReference type="EC" id="2.1.1.67"/>
    </reaction>
</comment>
<proteinExistence type="inferred from homology"/>
<dbReference type="PANTHER" id="PTHR10259:SF11">
    <property type="entry name" value="THIOPURINE S-METHYLTRANSFERASE"/>
    <property type="match status" value="1"/>
</dbReference>
<dbReference type="GO" id="GO:0032259">
    <property type="term" value="P:methylation"/>
    <property type="evidence" value="ECO:0007669"/>
    <property type="project" value="UniProtKB-KW"/>
</dbReference>
<keyword evidence="7 9" id="KW-0808">Transferase</keyword>
<feature type="binding site" evidence="9">
    <location>
        <position position="70"/>
    </location>
    <ligand>
        <name>S-adenosyl-L-methionine</name>
        <dbReference type="ChEBI" id="CHEBI:59789"/>
    </ligand>
</feature>
<evidence type="ECO:0000256" key="4">
    <source>
        <dbReference type="ARBA" id="ARBA00011905"/>
    </source>
</evidence>
<reference evidence="11" key="1">
    <citation type="journal article" date="2017" name="Proc. Natl. Acad. Sci. U.S.A.">
        <title>Simulation of Deepwater Horizon oil plume reveals substrate specialization within a complex community of hydrocarbon degraders.</title>
        <authorList>
            <person name="Hu P."/>
            <person name="Dubinsky E.A."/>
            <person name="Probst A.J."/>
            <person name="Wang J."/>
            <person name="Sieber C.M.K."/>
            <person name="Tom L.M."/>
            <person name="Gardinali P."/>
            <person name="Banfield J.F."/>
            <person name="Atlas R.M."/>
            <person name="Andersen G.L."/>
        </authorList>
    </citation>
    <scope>NUCLEOTIDE SEQUENCE [LARGE SCALE GENOMIC DNA]</scope>
</reference>
<dbReference type="HAMAP" id="MF_00812">
    <property type="entry name" value="Thiopur_methtran"/>
    <property type="match status" value="1"/>
</dbReference>
<dbReference type="InterPro" id="IPR022474">
    <property type="entry name" value="Thiopur_S-MeTfrase_Se/Te_detox"/>
</dbReference>
<protein>
    <recommendedName>
        <fullName evidence="4 9">Thiopurine S-methyltransferase</fullName>
        <ecNumber evidence="4 9">2.1.1.67</ecNumber>
    </recommendedName>
    <alternativeName>
        <fullName evidence="9">Thiopurine methyltransferase</fullName>
    </alternativeName>
</protein>
<name>A0A1Y5I003_OLEAN</name>
<keyword evidence="8 9" id="KW-0949">S-adenosyl-L-methionine</keyword>
<dbReference type="NCBIfam" id="TIGR03840">
    <property type="entry name" value="TMPT_Se_Te"/>
    <property type="match status" value="1"/>
</dbReference>
<comment type="similarity">
    <text evidence="3 9">Belongs to the class I-like SAM-binding methyltransferase superfamily. TPMT family.</text>
</comment>
<dbReference type="PROSITE" id="PS51585">
    <property type="entry name" value="SAM_MT_TPMT"/>
    <property type="match status" value="1"/>
</dbReference>
<evidence type="ECO:0000256" key="1">
    <source>
        <dbReference type="ARBA" id="ARBA00000903"/>
    </source>
</evidence>
<evidence type="ECO:0000256" key="7">
    <source>
        <dbReference type="ARBA" id="ARBA00022679"/>
    </source>
</evidence>
<dbReference type="SUPFAM" id="SSF53335">
    <property type="entry name" value="S-adenosyl-L-methionine-dependent methyltransferases"/>
    <property type="match status" value="1"/>
</dbReference>
<comment type="subcellular location">
    <subcellularLocation>
        <location evidence="2 9">Cytoplasm</location>
    </subcellularLocation>
</comment>
<dbReference type="InterPro" id="IPR008854">
    <property type="entry name" value="TPMT"/>
</dbReference>
<dbReference type="GO" id="GO:0008119">
    <property type="term" value="F:thiopurine S-methyltransferase activity"/>
    <property type="evidence" value="ECO:0007669"/>
    <property type="project" value="UniProtKB-UniRule"/>
</dbReference>
<organism evidence="10 11">
    <name type="scientific">Oleispira antarctica</name>
    <dbReference type="NCBI Taxonomy" id="188908"/>
    <lineage>
        <taxon>Bacteria</taxon>
        <taxon>Pseudomonadati</taxon>
        <taxon>Pseudomonadota</taxon>
        <taxon>Gammaproteobacteria</taxon>
        <taxon>Oceanospirillales</taxon>
        <taxon>Oceanospirillaceae</taxon>
        <taxon>Oleispira</taxon>
    </lineage>
</organism>
<dbReference type="PANTHER" id="PTHR10259">
    <property type="entry name" value="THIOPURINE S-METHYLTRANSFERASE"/>
    <property type="match status" value="1"/>
</dbReference>
<dbReference type="AlphaFoldDB" id="A0A1Y5I003"/>
<gene>
    <name evidence="9" type="primary">tpm</name>
    <name evidence="10" type="ORF">A9R00_06395</name>
</gene>
<sequence length="223" mass="25236">MEHSFWHNKWDKNQVGFHLDYVHPLLKRNLELFQVDNLLKKDDKVFVPLCGKTLDIGYLLAQGYQVVANELSEIAVQAVFNQLDLKAEVSDWSAGKLYQAENLFIFVGDFFALSKQDLNGQGKGISLVYDRAALIALPEKMRLEYAQHLAKITQHAAQLLITLDYDQTIAGGPPFAVPTAEVEALYGGAYPIQLLEEADIIEEEPRFKAKGLTSFYQRAYKLK</sequence>
<feature type="binding site" evidence="9">
    <location>
        <position position="131"/>
    </location>
    <ligand>
        <name>S-adenosyl-L-methionine</name>
        <dbReference type="ChEBI" id="CHEBI:59789"/>
    </ligand>
</feature>
<dbReference type="FunFam" id="3.40.50.150:FF:000101">
    <property type="entry name" value="Thiopurine S-methyltransferase"/>
    <property type="match status" value="1"/>
</dbReference>
<dbReference type="InterPro" id="IPR029063">
    <property type="entry name" value="SAM-dependent_MTases_sf"/>
</dbReference>
<feature type="binding site" evidence="9">
    <location>
        <position position="10"/>
    </location>
    <ligand>
        <name>S-adenosyl-L-methionine</name>
        <dbReference type="ChEBI" id="CHEBI:59789"/>
    </ligand>
</feature>
<evidence type="ECO:0000313" key="10">
    <source>
        <dbReference type="EMBL" id="OUS40365.1"/>
    </source>
</evidence>
<accession>A0A1Y5I003</accession>
<evidence type="ECO:0000256" key="6">
    <source>
        <dbReference type="ARBA" id="ARBA00022603"/>
    </source>
</evidence>
<evidence type="ECO:0000256" key="5">
    <source>
        <dbReference type="ARBA" id="ARBA00022490"/>
    </source>
</evidence>
<evidence type="ECO:0000256" key="8">
    <source>
        <dbReference type="ARBA" id="ARBA00022691"/>
    </source>
</evidence>
<dbReference type="Proteomes" id="UP000227088">
    <property type="component" value="Unassembled WGS sequence"/>
</dbReference>
<evidence type="ECO:0000256" key="9">
    <source>
        <dbReference type="HAMAP-Rule" id="MF_00812"/>
    </source>
</evidence>
<keyword evidence="6 9" id="KW-0489">Methyltransferase</keyword>
<keyword evidence="5 9" id="KW-0963">Cytoplasm</keyword>
<dbReference type="EMBL" id="MABE01000359">
    <property type="protein sequence ID" value="OUS40365.1"/>
    <property type="molecule type" value="Genomic_DNA"/>
</dbReference>
<dbReference type="PIRSF" id="PIRSF023956">
    <property type="entry name" value="Thiopurine_S-methyltransferase"/>
    <property type="match status" value="1"/>
</dbReference>
<dbReference type="GO" id="GO:0010038">
    <property type="term" value="P:response to metal ion"/>
    <property type="evidence" value="ECO:0007669"/>
    <property type="project" value="InterPro"/>
</dbReference>
<evidence type="ECO:0000256" key="2">
    <source>
        <dbReference type="ARBA" id="ARBA00004496"/>
    </source>
</evidence>
<comment type="caution">
    <text evidence="10">The sequence shown here is derived from an EMBL/GenBank/DDBJ whole genome shotgun (WGS) entry which is preliminary data.</text>
</comment>
<dbReference type="Pfam" id="PF05724">
    <property type="entry name" value="TPMT"/>
    <property type="match status" value="1"/>
</dbReference>
<dbReference type="InterPro" id="IPR025835">
    <property type="entry name" value="Thiopurine_S-MeTrfase"/>
</dbReference>
<dbReference type="NCBIfam" id="NF009732">
    <property type="entry name" value="PRK13255.1"/>
    <property type="match status" value="1"/>
</dbReference>
<dbReference type="GO" id="GO:0005737">
    <property type="term" value="C:cytoplasm"/>
    <property type="evidence" value="ECO:0007669"/>
    <property type="project" value="UniProtKB-SubCell"/>
</dbReference>
<dbReference type="Gene3D" id="3.40.50.150">
    <property type="entry name" value="Vaccinia Virus protein VP39"/>
    <property type="match status" value="1"/>
</dbReference>
<feature type="binding site" evidence="9">
    <location>
        <position position="49"/>
    </location>
    <ligand>
        <name>S-adenosyl-L-methionine</name>
        <dbReference type="ChEBI" id="CHEBI:59789"/>
    </ligand>
</feature>
<dbReference type="EC" id="2.1.1.67" evidence="4 9"/>
<evidence type="ECO:0000313" key="11">
    <source>
        <dbReference type="Proteomes" id="UP000227088"/>
    </source>
</evidence>